<dbReference type="Proteomes" id="UP000190961">
    <property type="component" value="Unassembled WGS sequence"/>
</dbReference>
<dbReference type="SUPFAM" id="SSF49299">
    <property type="entry name" value="PKD domain"/>
    <property type="match status" value="1"/>
</dbReference>
<evidence type="ECO:0000259" key="2">
    <source>
        <dbReference type="PROSITE" id="PS50093"/>
    </source>
</evidence>
<dbReference type="EMBL" id="FUZU01000001">
    <property type="protein sequence ID" value="SKC57375.1"/>
    <property type="molecule type" value="Genomic_DNA"/>
</dbReference>
<dbReference type="Pfam" id="PF19081">
    <property type="entry name" value="Ig_7"/>
    <property type="match status" value="1"/>
</dbReference>
<dbReference type="Gene3D" id="2.130.10.130">
    <property type="entry name" value="Integrin alpha, N-terminal"/>
    <property type="match status" value="1"/>
</dbReference>
<evidence type="ECO:0000256" key="1">
    <source>
        <dbReference type="ARBA" id="ARBA00022729"/>
    </source>
</evidence>
<dbReference type="SUPFAM" id="SSF81296">
    <property type="entry name" value="E set domains"/>
    <property type="match status" value="1"/>
</dbReference>
<dbReference type="PANTHER" id="PTHR44103">
    <property type="entry name" value="PROPROTEIN CONVERTASE P"/>
    <property type="match status" value="1"/>
</dbReference>
<dbReference type="Pfam" id="PF13585">
    <property type="entry name" value="CHU_C"/>
    <property type="match status" value="1"/>
</dbReference>
<keyword evidence="1" id="KW-0732">Signal</keyword>
<dbReference type="SUPFAM" id="SSF69318">
    <property type="entry name" value="Integrin alpha N-terminal domain"/>
    <property type="match status" value="2"/>
</dbReference>
<dbReference type="InterPro" id="IPR013517">
    <property type="entry name" value="FG-GAP"/>
</dbReference>
<dbReference type="InterPro" id="IPR014756">
    <property type="entry name" value="Ig_E-set"/>
</dbReference>
<protein>
    <submittedName>
        <fullName evidence="3">Gliding motility-associated C-terminal domain-containing protein</fullName>
    </submittedName>
</protein>
<dbReference type="PROSITE" id="PS50093">
    <property type="entry name" value="PKD"/>
    <property type="match status" value="1"/>
</dbReference>
<proteinExistence type="predicted"/>
<dbReference type="InterPro" id="IPR026341">
    <property type="entry name" value="T9SS_type_B"/>
</dbReference>
<dbReference type="AlphaFoldDB" id="A0A1T5K1H5"/>
<dbReference type="InterPro" id="IPR028994">
    <property type="entry name" value="Integrin_alpha_N"/>
</dbReference>
<dbReference type="RefSeq" id="WP_079686224.1">
    <property type="nucleotide sequence ID" value="NZ_FUZU01000001.1"/>
</dbReference>
<accession>A0A1T5K1H5</accession>
<dbReference type="Pfam" id="PF13517">
    <property type="entry name" value="FG-GAP_3"/>
    <property type="match status" value="3"/>
</dbReference>
<evidence type="ECO:0000313" key="4">
    <source>
        <dbReference type="Proteomes" id="UP000190961"/>
    </source>
</evidence>
<dbReference type="InterPro" id="IPR000601">
    <property type="entry name" value="PKD_dom"/>
</dbReference>
<feature type="domain" description="PKD" evidence="2">
    <location>
        <begin position="764"/>
        <end position="829"/>
    </location>
</feature>
<dbReference type="OrthoDB" id="1490014at2"/>
<name>A0A1T5K1H5_9BACT</name>
<dbReference type="InterPro" id="IPR035986">
    <property type="entry name" value="PKD_dom_sf"/>
</dbReference>
<dbReference type="Pfam" id="PF01833">
    <property type="entry name" value="TIG"/>
    <property type="match status" value="1"/>
</dbReference>
<dbReference type="Pfam" id="PF18911">
    <property type="entry name" value="PKD_4"/>
    <property type="match status" value="1"/>
</dbReference>
<reference evidence="3 4" key="1">
    <citation type="submission" date="2017-02" db="EMBL/GenBank/DDBJ databases">
        <authorList>
            <person name="Peterson S.W."/>
        </authorList>
    </citation>
    <scope>NUCLEOTIDE SEQUENCE [LARGE SCALE GENOMIC DNA]</scope>
    <source>
        <strain evidence="3 4">DSM 25262</strain>
    </source>
</reference>
<dbReference type="InterPro" id="IPR044023">
    <property type="entry name" value="Ig_7"/>
</dbReference>
<dbReference type="InterPro" id="IPR013783">
    <property type="entry name" value="Ig-like_fold"/>
</dbReference>
<dbReference type="CDD" id="cd00146">
    <property type="entry name" value="PKD"/>
    <property type="match status" value="1"/>
</dbReference>
<dbReference type="Gene3D" id="2.60.40.10">
    <property type="entry name" value="Immunoglobulins"/>
    <property type="match status" value="3"/>
</dbReference>
<keyword evidence="4" id="KW-1185">Reference proteome</keyword>
<evidence type="ECO:0000313" key="3">
    <source>
        <dbReference type="EMBL" id="SKC57375.1"/>
    </source>
</evidence>
<dbReference type="PANTHER" id="PTHR44103:SF1">
    <property type="entry name" value="PROPROTEIN CONVERTASE P"/>
    <property type="match status" value="1"/>
</dbReference>
<gene>
    <name evidence="3" type="ORF">SAMN05660236_1694</name>
</gene>
<dbReference type="Gene3D" id="2.40.128.340">
    <property type="match status" value="1"/>
</dbReference>
<sequence length="1091" mass="115165">MITRIIAIVANKGIAFLKVMLYTCLFSSYIVTSYAQIPEVKVVSKVTGSMEQIITLKGSGFGIDPAKAIVMFGAAKASVVSISDQVLVVKIPVGTTYDNIAITNLTSNLTGYAQQQFLLSFHGDDAQPFSSNNLEGQFDFPNSAAVATGLYDLCLCDFDGDAKSDLATSNDNSAFVNIFRNTSSGPGNVAFNSKISINLLSKSVHIKCGDLNGDGKTDLVITEKGSTEKVYFLQNNSSGPGSFSFTTQSVKLAGKTPKHVDIADLDLDGKPELIITSQTTNTISILQNKSTKAAILFTATPITIMFPNVTTLDALAVEDLNGDRIPEIITSQYQNTSNIFIVNNSSLPGSIILNNIITINAAATINAIRVGDLDNDGKKDIAYTQSAPSASVGILINQTAGAQISFGSAQTFPTDTSPWGLDFGDLDGDGKTDIAVASSQKKSITILNNNSSPGALAFQSTTKATTYLNRHVVIGDVDGDGKPDIAFTSIDDAQLNIAASKISVFRNKTCMTPEVTPLGPLNICNTNTVALTATPGGGISYEWTNLSTSVTTAGTNTYTPSVTGDYNVKAIAESGSCSPISNTVSVRIAAGTAGDPKPVNNGPVCSGGGLTLSLGNDLGTGFTYQWTDVNGTNIGTGPTVQINNVNLSHAGVYSVNVYAGDPATGCLARTESTTVQVVDIPNFSVQRSTGEVICAGDLSTLSVFPAVTGFTYQWYEKTSGIISAQTNKNLTRGSSGEFYFQATSTNPNCPVATSSSAKLVVANAPSVAFDAPATACQGQEVKFKNQSVTDPQAEVFYTWDFGDSHTSTDKDPAHIYTTTAAAPYSVTLTISYKNATCIKATNKSILITPATPVVITSNTGSFEFCADQELELSVSGSYNTYAWSTGSIASTITVQEAGEYSVEVMNNGCPLKAIQDVTTFPLPVVTATAHPEIIAEGETTQLEASGLLNYIWEPKASLSQPDIANPVANPVISTLYTVSGTDNNGCAGNATVQVSIRDATVVNKLKPSNFFSPNGDAINQYWTIDNILDYPECSVTIFDEKGVKVYTAKPYLNDWDGTFNGKILPDGVYYFVIRCDGQEKQPKTGSITVLK</sequence>
<dbReference type="STRING" id="688867.SAMN05660236_1694"/>
<dbReference type="NCBIfam" id="TIGR04131">
    <property type="entry name" value="Bac_Flav_CTERM"/>
    <property type="match status" value="1"/>
</dbReference>
<organism evidence="3 4">
    <name type="scientific">Ohtaekwangia koreensis</name>
    <dbReference type="NCBI Taxonomy" id="688867"/>
    <lineage>
        <taxon>Bacteria</taxon>
        <taxon>Pseudomonadati</taxon>
        <taxon>Bacteroidota</taxon>
        <taxon>Cytophagia</taxon>
        <taxon>Cytophagales</taxon>
        <taxon>Fulvivirgaceae</taxon>
        <taxon>Ohtaekwangia</taxon>
    </lineage>
</organism>
<dbReference type="InterPro" id="IPR002909">
    <property type="entry name" value="IPT_dom"/>
</dbReference>